<reference evidence="3 5" key="2">
    <citation type="submission" date="2019-05" db="EMBL/GenBank/DDBJ databases">
        <title>Genome sequence of Moorella thermoacetica ATCC 33924.</title>
        <authorList>
            <person name="Poehlein A."/>
            <person name="Bengelsdorf F.R."/>
            <person name="Duerre P."/>
            <person name="Daniel R."/>
        </authorList>
    </citation>
    <scope>NUCLEOTIDE SEQUENCE [LARGE SCALE GENOMIC DNA]</scope>
    <source>
        <strain evidence="3 5">ATCC 33924</strain>
    </source>
</reference>
<reference evidence="2 4" key="1">
    <citation type="submission" date="2016-08" db="EMBL/GenBank/DDBJ databases">
        <title>Moorella thermoacetica DSM 103132.</title>
        <authorList>
            <person name="Jendresen C.B."/>
            <person name="Redl S.M."/>
            <person name="Jensen T.O."/>
            <person name="Nielsen A.T."/>
        </authorList>
    </citation>
    <scope>NUCLEOTIDE SEQUENCE [LARGE SCALE GENOMIC DNA]</scope>
    <source>
        <strain evidence="2 4">DSM 103132</strain>
    </source>
</reference>
<accession>A0AAC9HFL9</accession>
<keyword evidence="1" id="KW-0472">Membrane</keyword>
<dbReference type="Proteomes" id="UP000322283">
    <property type="component" value="Unassembled WGS sequence"/>
</dbReference>
<evidence type="ECO:0000313" key="5">
    <source>
        <dbReference type="Proteomes" id="UP000322283"/>
    </source>
</evidence>
<proteinExistence type="predicted"/>
<dbReference type="AlphaFoldDB" id="A0AAC9HFL9"/>
<dbReference type="EMBL" id="VCDX01000013">
    <property type="protein sequence ID" value="TYL08951.1"/>
    <property type="molecule type" value="Genomic_DNA"/>
</dbReference>
<keyword evidence="1" id="KW-0812">Transmembrane</keyword>
<evidence type="ECO:0000256" key="1">
    <source>
        <dbReference type="SAM" id="Phobius"/>
    </source>
</evidence>
<gene>
    <name evidence="2" type="ORF">Maut_00619</name>
    <name evidence="3" type="ORF">MTAT_26150</name>
</gene>
<keyword evidence="1" id="KW-1133">Transmembrane helix</keyword>
<dbReference type="EMBL" id="CP017019">
    <property type="protein sequence ID" value="AOQ23082.1"/>
    <property type="molecule type" value="Genomic_DNA"/>
</dbReference>
<feature type="transmembrane region" description="Helical" evidence="1">
    <location>
        <begin position="53"/>
        <end position="73"/>
    </location>
</feature>
<evidence type="ECO:0000313" key="3">
    <source>
        <dbReference type="EMBL" id="TYL08951.1"/>
    </source>
</evidence>
<name>A0AAC9HFL9_NEOTH</name>
<evidence type="ECO:0000313" key="2">
    <source>
        <dbReference type="EMBL" id="AOQ23082.1"/>
    </source>
</evidence>
<dbReference type="Proteomes" id="UP000094598">
    <property type="component" value="Chromosome"/>
</dbReference>
<sequence length="144" mass="15668">MAALFSRILAVVRKTFAAVVYLALAAVFTLGLIRVLSAVPPDVAVPASREKVFFWTMCAAAGFLAAALVFLPIGEKIVSTNSSEGSRTADFHECLSRLSALETELREAPPETADAVMGAIFDERKRLDFILHEMRAAARRKVKD</sequence>
<organism evidence="2 4">
    <name type="scientific">Neomoorella thermoacetica</name>
    <name type="common">Clostridium thermoaceticum</name>
    <dbReference type="NCBI Taxonomy" id="1525"/>
    <lineage>
        <taxon>Bacteria</taxon>
        <taxon>Bacillati</taxon>
        <taxon>Bacillota</taxon>
        <taxon>Clostridia</taxon>
        <taxon>Neomoorellales</taxon>
        <taxon>Neomoorellaceae</taxon>
        <taxon>Neomoorella</taxon>
    </lineage>
</organism>
<protein>
    <submittedName>
        <fullName evidence="2">Uncharacterized protein</fullName>
    </submittedName>
</protein>
<evidence type="ECO:0000313" key="4">
    <source>
        <dbReference type="Proteomes" id="UP000094598"/>
    </source>
</evidence>
<keyword evidence="5" id="KW-1185">Reference proteome</keyword>